<dbReference type="InterPro" id="IPR002509">
    <property type="entry name" value="NODB_dom"/>
</dbReference>
<dbReference type="Pfam" id="PF01522">
    <property type="entry name" value="Polysacc_deac_1"/>
    <property type="match status" value="1"/>
</dbReference>
<feature type="signal peptide" evidence="2">
    <location>
        <begin position="1"/>
        <end position="28"/>
    </location>
</feature>
<sequence>MKYLLTFKLKAAVITAAVMLFVSGCSFHGTHETPGEGAQLPDKGNSEAGPLPDKGNTGQEQDHAELPRQLLFLAREGRVPDLRFTIGKTTIRDIEKLWGKPDTEEAAGSGMYASFSRFKAVVGYNEEDGRIFDLRSMRSSIRKLTLPQIEEQLGEPDSTRELGGDWIYVYETGSGIQLKFIIPKDGSYVRHISVFSAKSAVQNPGSSVPGSEEYLLTILGTSEKLSPDAWKKMQDWRSRILQLAAKHNGRVYLNGPDVPKVALTFDDGPDESTTNAVLDTLQKYKVKGSFFFIGERVKQYPDVVKRAYQEGNLVLSHSYSHTDLTKMTGQELGEDLDLTENAIYDAIGRRPALVRPPYGETNDKVTNIAAKEGYRTVLWSIDTLDWSQRERGHIVENVLSNVRNGDIILMHSSKEQGVSAEALPSIIEGLQAKGYEIVDLQTLLGVQAYKK</sequence>
<comment type="caution">
    <text evidence="4">The sequence shown here is derived from an EMBL/GenBank/DDBJ whole genome shotgun (WGS) entry which is preliminary data.</text>
</comment>
<dbReference type="InterPro" id="IPR025453">
    <property type="entry name" value="DUF4309"/>
</dbReference>
<dbReference type="InterPro" id="IPR011330">
    <property type="entry name" value="Glyco_hydro/deAcase_b/a-brl"/>
</dbReference>
<dbReference type="SUPFAM" id="SSF88713">
    <property type="entry name" value="Glycoside hydrolase/deacetylase"/>
    <property type="match status" value="1"/>
</dbReference>
<dbReference type="Gene3D" id="3.20.20.370">
    <property type="entry name" value="Glycoside hydrolase/deacetylase"/>
    <property type="match status" value="1"/>
</dbReference>
<dbReference type="EMBL" id="JBHUME010000009">
    <property type="protein sequence ID" value="MFD2613922.1"/>
    <property type="molecule type" value="Genomic_DNA"/>
</dbReference>
<proteinExistence type="predicted"/>
<dbReference type="Proteomes" id="UP001597541">
    <property type="component" value="Unassembled WGS sequence"/>
</dbReference>
<evidence type="ECO:0000256" key="2">
    <source>
        <dbReference type="SAM" id="SignalP"/>
    </source>
</evidence>
<reference evidence="5" key="1">
    <citation type="journal article" date="2019" name="Int. J. Syst. Evol. Microbiol.">
        <title>The Global Catalogue of Microorganisms (GCM) 10K type strain sequencing project: providing services to taxonomists for standard genome sequencing and annotation.</title>
        <authorList>
            <consortium name="The Broad Institute Genomics Platform"/>
            <consortium name="The Broad Institute Genome Sequencing Center for Infectious Disease"/>
            <person name="Wu L."/>
            <person name="Ma J."/>
        </authorList>
    </citation>
    <scope>NUCLEOTIDE SEQUENCE [LARGE SCALE GENOMIC DNA]</scope>
    <source>
        <strain evidence="5">KCTC 3950</strain>
    </source>
</reference>
<keyword evidence="5" id="KW-1185">Reference proteome</keyword>
<accession>A0ABW5PEW9</accession>
<gene>
    <name evidence="4" type="ORF">ACFSUF_16020</name>
</gene>
<dbReference type="PROSITE" id="PS51257">
    <property type="entry name" value="PROKAR_LIPOPROTEIN"/>
    <property type="match status" value="1"/>
</dbReference>
<evidence type="ECO:0000256" key="1">
    <source>
        <dbReference type="SAM" id="MobiDB-lite"/>
    </source>
</evidence>
<feature type="chain" id="PRO_5046480285" evidence="2">
    <location>
        <begin position="29"/>
        <end position="451"/>
    </location>
</feature>
<dbReference type="InterPro" id="IPR050248">
    <property type="entry name" value="Polysacc_deacetylase_ArnD"/>
</dbReference>
<protein>
    <submittedName>
        <fullName evidence="4">Polysaccharide deacetylase family protein</fullName>
    </submittedName>
</protein>
<dbReference type="CDD" id="cd10917">
    <property type="entry name" value="CE4_NodB_like_6s_7s"/>
    <property type="match status" value="1"/>
</dbReference>
<keyword evidence="2" id="KW-0732">Signal</keyword>
<name>A0ABW5PEW9_9BACL</name>
<evidence type="ECO:0000259" key="3">
    <source>
        <dbReference type="PROSITE" id="PS51677"/>
    </source>
</evidence>
<evidence type="ECO:0000313" key="4">
    <source>
        <dbReference type="EMBL" id="MFD2613922.1"/>
    </source>
</evidence>
<feature type="region of interest" description="Disordered" evidence="1">
    <location>
        <begin position="32"/>
        <end position="62"/>
    </location>
</feature>
<feature type="domain" description="NodB homology" evidence="3">
    <location>
        <begin position="259"/>
        <end position="438"/>
    </location>
</feature>
<dbReference type="PROSITE" id="PS51677">
    <property type="entry name" value="NODB"/>
    <property type="match status" value="1"/>
</dbReference>
<dbReference type="RefSeq" id="WP_377604213.1">
    <property type="nucleotide sequence ID" value="NZ_JBHUME010000009.1"/>
</dbReference>
<dbReference type="Pfam" id="PF14172">
    <property type="entry name" value="DUF4309"/>
    <property type="match status" value="1"/>
</dbReference>
<evidence type="ECO:0000313" key="5">
    <source>
        <dbReference type="Proteomes" id="UP001597541"/>
    </source>
</evidence>
<dbReference type="PANTHER" id="PTHR10587">
    <property type="entry name" value="GLYCOSYL TRANSFERASE-RELATED"/>
    <property type="match status" value="1"/>
</dbReference>
<organism evidence="4 5">
    <name type="scientific">Paenibacillus gansuensis</name>
    <dbReference type="NCBI Taxonomy" id="306542"/>
    <lineage>
        <taxon>Bacteria</taxon>
        <taxon>Bacillati</taxon>
        <taxon>Bacillota</taxon>
        <taxon>Bacilli</taxon>
        <taxon>Bacillales</taxon>
        <taxon>Paenibacillaceae</taxon>
        <taxon>Paenibacillus</taxon>
    </lineage>
</organism>